<accession>A0A2P2INE1</accession>
<dbReference type="AlphaFoldDB" id="A0A2P2INE1"/>
<sequence>MSFGDTLLADPLNILRSSKPKRNAISRLTRGI</sequence>
<dbReference type="EMBL" id="GGEC01002223">
    <property type="protein sequence ID" value="MBW82706.1"/>
    <property type="molecule type" value="Transcribed_RNA"/>
</dbReference>
<evidence type="ECO:0000313" key="1">
    <source>
        <dbReference type="EMBL" id="MBW82706.1"/>
    </source>
</evidence>
<reference evidence="1" key="1">
    <citation type="submission" date="2018-02" db="EMBL/GenBank/DDBJ databases">
        <title>Rhizophora mucronata_Transcriptome.</title>
        <authorList>
            <person name="Meera S.P."/>
            <person name="Sreeshan A."/>
            <person name="Augustine A."/>
        </authorList>
    </citation>
    <scope>NUCLEOTIDE SEQUENCE</scope>
    <source>
        <tissue evidence="1">Leaf</tissue>
    </source>
</reference>
<name>A0A2P2INE1_RHIMU</name>
<proteinExistence type="predicted"/>
<organism evidence="1">
    <name type="scientific">Rhizophora mucronata</name>
    <name type="common">Asiatic mangrove</name>
    <dbReference type="NCBI Taxonomy" id="61149"/>
    <lineage>
        <taxon>Eukaryota</taxon>
        <taxon>Viridiplantae</taxon>
        <taxon>Streptophyta</taxon>
        <taxon>Embryophyta</taxon>
        <taxon>Tracheophyta</taxon>
        <taxon>Spermatophyta</taxon>
        <taxon>Magnoliopsida</taxon>
        <taxon>eudicotyledons</taxon>
        <taxon>Gunneridae</taxon>
        <taxon>Pentapetalae</taxon>
        <taxon>rosids</taxon>
        <taxon>fabids</taxon>
        <taxon>Malpighiales</taxon>
        <taxon>Rhizophoraceae</taxon>
        <taxon>Rhizophora</taxon>
    </lineage>
</organism>
<protein>
    <submittedName>
        <fullName evidence="1">Uncharacterized protein LOC8279875</fullName>
    </submittedName>
</protein>